<comment type="caution">
    <text evidence="1">The sequence shown here is derived from an EMBL/GenBank/DDBJ whole genome shotgun (WGS) entry which is preliminary data.</text>
</comment>
<accession>A0A1W9KT04</accession>
<organism evidence="1 2">
    <name type="scientific">Rhodoferax ferrireducens</name>
    <dbReference type="NCBI Taxonomy" id="192843"/>
    <lineage>
        <taxon>Bacteria</taxon>
        <taxon>Pseudomonadati</taxon>
        <taxon>Pseudomonadota</taxon>
        <taxon>Betaproteobacteria</taxon>
        <taxon>Burkholderiales</taxon>
        <taxon>Comamonadaceae</taxon>
        <taxon>Rhodoferax</taxon>
    </lineage>
</organism>
<dbReference type="Proteomes" id="UP000192505">
    <property type="component" value="Unassembled WGS sequence"/>
</dbReference>
<dbReference type="InterPro" id="IPR021363">
    <property type="entry name" value="DUF2835"/>
</dbReference>
<protein>
    <recommendedName>
        <fullName evidence="3">DUF2835 domain-containing protein</fullName>
    </recommendedName>
</protein>
<sequence>MKQFEFRLNITEQQYLNYYRGAINQVIVRSSQGATIQFPASLLTKFVTASGVHGHFVLTCDDAFKGSEVRRLG</sequence>
<evidence type="ECO:0000313" key="1">
    <source>
        <dbReference type="EMBL" id="OQW87137.1"/>
    </source>
</evidence>
<dbReference type="EMBL" id="MTEI01000010">
    <property type="protein sequence ID" value="OQW87137.1"/>
    <property type="molecule type" value="Genomic_DNA"/>
</dbReference>
<dbReference type="Pfam" id="PF11197">
    <property type="entry name" value="DUF2835"/>
    <property type="match status" value="1"/>
</dbReference>
<gene>
    <name evidence="1" type="ORF">BWK72_14305</name>
</gene>
<dbReference type="AlphaFoldDB" id="A0A1W9KT04"/>
<name>A0A1W9KT04_9BURK</name>
<reference evidence="1 2" key="1">
    <citation type="submission" date="2017-01" db="EMBL/GenBank/DDBJ databases">
        <title>Novel large sulfur bacteria in the metagenomes of groundwater-fed chemosynthetic microbial mats in the Lake Huron basin.</title>
        <authorList>
            <person name="Sharrar A.M."/>
            <person name="Flood B.E."/>
            <person name="Bailey J.V."/>
            <person name="Jones D.S."/>
            <person name="Biddanda B."/>
            <person name="Ruberg S.A."/>
            <person name="Marcus D.N."/>
            <person name="Dick G.J."/>
        </authorList>
    </citation>
    <scope>NUCLEOTIDE SEQUENCE [LARGE SCALE GENOMIC DNA]</scope>
    <source>
        <strain evidence="1">A7</strain>
    </source>
</reference>
<evidence type="ECO:0008006" key="3">
    <source>
        <dbReference type="Google" id="ProtNLM"/>
    </source>
</evidence>
<proteinExistence type="predicted"/>
<evidence type="ECO:0000313" key="2">
    <source>
        <dbReference type="Proteomes" id="UP000192505"/>
    </source>
</evidence>